<organism evidence="1">
    <name type="scientific">Fusarium oxysporum f. sp. conglutinans race 2 54008</name>
    <dbReference type="NCBI Taxonomy" id="1089457"/>
    <lineage>
        <taxon>Eukaryota</taxon>
        <taxon>Fungi</taxon>
        <taxon>Dikarya</taxon>
        <taxon>Ascomycota</taxon>
        <taxon>Pezizomycotina</taxon>
        <taxon>Sordariomycetes</taxon>
        <taxon>Hypocreomycetidae</taxon>
        <taxon>Hypocreales</taxon>
        <taxon>Nectriaceae</taxon>
        <taxon>Fusarium</taxon>
        <taxon>Fusarium oxysporum species complex</taxon>
    </lineage>
</organism>
<sequence>MTPRRWIVLFSTSIAKTIKVAPPILQRKIPGLMRRKVRSRHRY</sequence>
<gene>
    <name evidence="1" type="ORF">FOPG_19268</name>
</gene>
<name>X0GLI8_FUSOX</name>
<proteinExistence type="predicted"/>
<reference evidence="1" key="1">
    <citation type="submission" date="2011-11" db="EMBL/GenBank/DDBJ databases">
        <title>The Genome Sequence of Fusarium oxysporum PHW808.</title>
        <authorList>
            <consortium name="The Broad Institute Genome Sequencing Platform"/>
            <person name="Ma L.-J."/>
            <person name="Gale L.R."/>
            <person name="Schwartz D.C."/>
            <person name="Zhou S."/>
            <person name="Corby-Kistler H."/>
            <person name="Young S.K."/>
            <person name="Zeng Q."/>
            <person name="Gargeya S."/>
            <person name="Fitzgerald M."/>
            <person name="Haas B."/>
            <person name="Abouelleil A."/>
            <person name="Alvarado L."/>
            <person name="Arachchi H.M."/>
            <person name="Berlin A."/>
            <person name="Brown A."/>
            <person name="Chapman S.B."/>
            <person name="Chen Z."/>
            <person name="Dunbar C."/>
            <person name="Freedman E."/>
            <person name="Gearin G."/>
            <person name="Goldberg J."/>
            <person name="Griggs A."/>
            <person name="Gujja S."/>
            <person name="Heiman D."/>
            <person name="Howarth C."/>
            <person name="Larson L."/>
            <person name="Lui A."/>
            <person name="MacDonald P.J.P."/>
            <person name="Montmayeur A."/>
            <person name="Murphy C."/>
            <person name="Neiman D."/>
            <person name="Pearson M."/>
            <person name="Priest M."/>
            <person name="Roberts A."/>
            <person name="Saif S."/>
            <person name="Shea T."/>
            <person name="Shenoy N."/>
            <person name="Sisk P."/>
            <person name="Stolte C."/>
            <person name="Sykes S."/>
            <person name="Wortman J."/>
            <person name="Nusbaum C."/>
            <person name="Birren B."/>
        </authorList>
    </citation>
    <scope>NUCLEOTIDE SEQUENCE [LARGE SCALE GENOMIC DNA]</scope>
    <source>
        <strain evidence="1">54008</strain>
    </source>
</reference>
<evidence type="ECO:0000313" key="1">
    <source>
        <dbReference type="EMBL" id="EXL64467.1"/>
    </source>
</evidence>
<dbReference type="AlphaFoldDB" id="X0GLI8"/>
<dbReference type="EMBL" id="KK034083">
    <property type="protein sequence ID" value="EXL64467.1"/>
    <property type="molecule type" value="Genomic_DNA"/>
</dbReference>
<dbReference type="Proteomes" id="UP000030676">
    <property type="component" value="Unassembled WGS sequence"/>
</dbReference>
<protein>
    <submittedName>
        <fullName evidence="1">Uncharacterized protein</fullName>
    </submittedName>
</protein>
<dbReference type="HOGENOM" id="CLU_3242206_0_0_1"/>
<accession>X0GLI8</accession>
<reference evidence="1" key="2">
    <citation type="submission" date="2014-03" db="EMBL/GenBank/DDBJ databases">
        <title>The Genome Annotation of Fusarium oxysporum PHW808.</title>
        <authorList>
            <consortium name="The Broad Institute Genomics Platform"/>
            <person name="Ma L.-J."/>
            <person name="Corby-Kistler H."/>
            <person name="Broz K."/>
            <person name="Gale L.R."/>
            <person name="Jonkers W."/>
            <person name="O'Donnell K."/>
            <person name="Ploetz R."/>
            <person name="Steinberg C."/>
            <person name="Schwartz D.C."/>
            <person name="VanEtten H."/>
            <person name="Zhou S."/>
            <person name="Young S.K."/>
            <person name="Zeng Q."/>
            <person name="Gargeya S."/>
            <person name="Fitzgerald M."/>
            <person name="Abouelleil A."/>
            <person name="Alvarado L."/>
            <person name="Chapman S.B."/>
            <person name="Gainer-Dewar J."/>
            <person name="Goldberg J."/>
            <person name="Griggs A."/>
            <person name="Gujja S."/>
            <person name="Hansen M."/>
            <person name="Howarth C."/>
            <person name="Imamovic A."/>
            <person name="Ireland A."/>
            <person name="Larimer J."/>
            <person name="McCowan C."/>
            <person name="Murphy C."/>
            <person name="Pearson M."/>
            <person name="Poon T.W."/>
            <person name="Priest M."/>
            <person name="Roberts A."/>
            <person name="Saif S."/>
            <person name="Shea T."/>
            <person name="Sykes S."/>
            <person name="Wortman J."/>
            <person name="Nusbaum C."/>
            <person name="Birren B."/>
        </authorList>
    </citation>
    <scope>NUCLEOTIDE SEQUENCE</scope>
    <source>
        <strain evidence="1">54008</strain>
    </source>
</reference>